<evidence type="ECO:0000313" key="6">
    <source>
        <dbReference type="Proteomes" id="UP001165498"/>
    </source>
</evidence>
<dbReference type="InterPro" id="IPR001926">
    <property type="entry name" value="TrpB-like_PALP"/>
</dbReference>
<sequence length="319" mass="32469">MTETSARTELPRSADIEQAAARIAAHVRETPLLRPGGGLGGAADVVLKLECLQHTGSFKPRGAFNRVLAEAQLPAAGLIAASGGNHGVAVAHVARTLGVAAEIFVPEIAAPAKLARLRDYGATLRIGGRDFAEALQACERRRRENGALGVHAYDEFAVVAGQGTLAREFEAQSGGLDSVLIAVGGGGLVGGALAWFGRRVQVVAVEPRRSCALHAALAAGAPVAGEVGGIAADSLGARQAGEIAFALARESLHASVLVEDEDIIAAQQLLWSQLRIVAEPGGATALAALLSGAYRPRPGERVGIVVCGANTDPGTVAGC</sequence>
<dbReference type="InterPro" id="IPR036052">
    <property type="entry name" value="TrpB-like_PALP_sf"/>
</dbReference>
<gene>
    <name evidence="5" type="ORF">NM961_19980</name>
</gene>
<name>A0ABT1QXJ7_9GAMM</name>
<keyword evidence="2" id="KW-0663">Pyridoxal phosphate</keyword>
<accession>A0ABT1QXJ7</accession>
<comment type="caution">
    <text evidence="5">The sequence shown here is derived from an EMBL/GenBank/DDBJ whole genome shotgun (WGS) entry which is preliminary data.</text>
</comment>
<comment type="cofactor">
    <cofactor evidence="1">
        <name>pyridoxal 5'-phosphate</name>
        <dbReference type="ChEBI" id="CHEBI:597326"/>
    </cofactor>
</comment>
<feature type="domain" description="Tryptophan synthase beta chain-like PALP" evidence="4">
    <location>
        <begin position="25"/>
        <end position="308"/>
    </location>
</feature>
<organism evidence="5 6">
    <name type="scientific">Tahibacter harae</name>
    <dbReference type="NCBI Taxonomy" id="2963937"/>
    <lineage>
        <taxon>Bacteria</taxon>
        <taxon>Pseudomonadati</taxon>
        <taxon>Pseudomonadota</taxon>
        <taxon>Gammaproteobacteria</taxon>
        <taxon>Lysobacterales</taxon>
        <taxon>Rhodanobacteraceae</taxon>
        <taxon>Tahibacter</taxon>
    </lineage>
</organism>
<dbReference type="Pfam" id="PF00291">
    <property type="entry name" value="PALP"/>
    <property type="match status" value="1"/>
</dbReference>
<dbReference type="NCBIfam" id="NF006094">
    <property type="entry name" value="PRK08246.1"/>
    <property type="match status" value="1"/>
</dbReference>
<dbReference type="EMBL" id="JANFQO010000023">
    <property type="protein sequence ID" value="MCQ4167000.1"/>
    <property type="molecule type" value="Genomic_DNA"/>
</dbReference>
<evidence type="ECO:0000256" key="2">
    <source>
        <dbReference type="ARBA" id="ARBA00022898"/>
    </source>
</evidence>
<keyword evidence="3" id="KW-0456">Lyase</keyword>
<dbReference type="Proteomes" id="UP001165498">
    <property type="component" value="Unassembled WGS sequence"/>
</dbReference>
<evidence type="ECO:0000313" key="5">
    <source>
        <dbReference type="EMBL" id="MCQ4167000.1"/>
    </source>
</evidence>
<evidence type="ECO:0000256" key="3">
    <source>
        <dbReference type="ARBA" id="ARBA00023239"/>
    </source>
</evidence>
<protein>
    <submittedName>
        <fullName evidence="5">Serine/threonine dehydratase</fullName>
    </submittedName>
</protein>
<evidence type="ECO:0000259" key="4">
    <source>
        <dbReference type="Pfam" id="PF00291"/>
    </source>
</evidence>
<dbReference type="SUPFAM" id="SSF53686">
    <property type="entry name" value="Tryptophan synthase beta subunit-like PLP-dependent enzymes"/>
    <property type="match status" value="1"/>
</dbReference>
<dbReference type="Gene3D" id="3.40.50.1100">
    <property type="match status" value="2"/>
</dbReference>
<evidence type="ECO:0000256" key="1">
    <source>
        <dbReference type="ARBA" id="ARBA00001933"/>
    </source>
</evidence>
<reference evidence="5" key="1">
    <citation type="submission" date="2022-07" db="EMBL/GenBank/DDBJ databases">
        <title>Tahibacter sp., a new gammaproteobacterium isolated from the silt sample collected at pig farm.</title>
        <authorList>
            <person name="Chen H."/>
        </authorList>
    </citation>
    <scope>NUCLEOTIDE SEQUENCE</scope>
    <source>
        <strain evidence="5">P2K</strain>
    </source>
</reference>
<dbReference type="PANTHER" id="PTHR48078">
    <property type="entry name" value="THREONINE DEHYDRATASE, MITOCHONDRIAL-RELATED"/>
    <property type="match status" value="1"/>
</dbReference>
<dbReference type="InterPro" id="IPR050147">
    <property type="entry name" value="Ser/Thr_Dehydratase"/>
</dbReference>
<proteinExistence type="predicted"/>
<dbReference type="PANTHER" id="PTHR48078:SF6">
    <property type="entry name" value="L-THREONINE DEHYDRATASE CATABOLIC TDCB"/>
    <property type="match status" value="1"/>
</dbReference>
<keyword evidence="6" id="KW-1185">Reference proteome</keyword>
<dbReference type="RefSeq" id="WP_255916188.1">
    <property type="nucleotide sequence ID" value="NZ_JANFQO010000023.1"/>
</dbReference>